<dbReference type="AlphaFoldDB" id="A0A7H9AYL1"/>
<dbReference type="Pfam" id="PF09435">
    <property type="entry name" value="DUF2015"/>
    <property type="match status" value="1"/>
</dbReference>
<keyword evidence="3" id="KW-1133">Transmembrane helix</keyword>
<name>A0A7H9AYL1_ZYGMR</name>
<feature type="transmembrane region" description="Helical" evidence="3">
    <location>
        <begin position="6"/>
        <end position="25"/>
    </location>
</feature>
<proteinExistence type="inferred from homology"/>
<sequence>MSSLPLSKLTAFLFLICCLVAVVYYNKQKIVYKIREWYFRMKRSFGYSINLNDSFVDDLESGLSSHNFDIISQNEEDSRSGLDELAKAEISKIMREDHLNFDKARLLYIERKFHQHGIAADGTPTDPRAVMFN</sequence>
<gene>
    <name evidence="4" type="ORF">HG535_0B04330</name>
</gene>
<dbReference type="RefSeq" id="XP_037143119.1">
    <property type="nucleotide sequence ID" value="XM_037287224.1"/>
</dbReference>
<evidence type="ECO:0000313" key="5">
    <source>
        <dbReference type="Proteomes" id="UP000509704"/>
    </source>
</evidence>
<dbReference type="KEGG" id="zmk:HG535_0B04330"/>
<accession>A0A7H9AYL1</accession>
<evidence type="ECO:0000256" key="3">
    <source>
        <dbReference type="SAM" id="Phobius"/>
    </source>
</evidence>
<keyword evidence="3" id="KW-0472">Membrane</keyword>
<comment type="similarity">
    <text evidence="1">Belongs to the UPF0357 family.</text>
</comment>
<dbReference type="PANTHER" id="PTHR28023:SF1">
    <property type="entry name" value="UPF0357 PROTEIN YCL012C"/>
    <property type="match status" value="1"/>
</dbReference>
<keyword evidence="2" id="KW-0732">Signal</keyword>
<dbReference type="PANTHER" id="PTHR28023">
    <property type="entry name" value="UPF0357 PROTEIN YCL012C"/>
    <property type="match status" value="1"/>
</dbReference>
<dbReference type="OrthoDB" id="447314at2759"/>
<dbReference type="EMBL" id="CP058605">
    <property type="protein sequence ID" value="QLG71391.1"/>
    <property type="molecule type" value="Genomic_DNA"/>
</dbReference>
<dbReference type="InterPro" id="IPR018559">
    <property type="entry name" value="DUF2015"/>
</dbReference>
<dbReference type="Proteomes" id="UP000509704">
    <property type="component" value="Chromosome 2"/>
</dbReference>
<evidence type="ECO:0000313" key="4">
    <source>
        <dbReference type="EMBL" id="QLG71391.1"/>
    </source>
</evidence>
<keyword evidence="5" id="KW-1185">Reference proteome</keyword>
<evidence type="ECO:0000256" key="1">
    <source>
        <dbReference type="ARBA" id="ARBA00008325"/>
    </source>
</evidence>
<keyword evidence="3" id="KW-0812">Transmembrane</keyword>
<reference evidence="4 5" key="1">
    <citation type="submission" date="2020-07" db="EMBL/GenBank/DDBJ databases">
        <title>The yeast mating-type switching endonuclease HO is a domesticated member of an unorthodox homing genetic element family.</title>
        <authorList>
            <person name="Coughlan A.Y."/>
            <person name="Lombardi L."/>
            <person name="Braun-Galleani S."/>
            <person name="Martos A.R."/>
            <person name="Galeote V."/>
            <person name="Bigey F."/>
            <person name="Dequin S."/>
            <person name="Byrne K.P."/>
            <person name="Wolfe K.H."/>
        </authorList>
    </citation>
    <scope>NUCLEOTIDE SEQUENCE [LARGE SCALE GENOMIC DNA]</scope>
    <source>
        <strain evidence="4 5">NRRL Y-6702</strain>
    </source>
</reference>
<dbReference type="GeneID" id="59235052"/>
<protein>
    <submittedName>
        <fullName evidence="4">Uncharacterized protein</fullName>
    </submittedName>
</protein>
<organism evidence="4 5">
    <name type="scientific">Zygotorulaspora mrakii</name>
    <name type="common">Zygosaccharomyces mrakii</name>
    <dbReference type="NCBI Taxonomy" id="42260"/>
    <lineage>
        <taxon>Eukaryota</taxon>
        <taxon>Fungi</taxon>
        <taxon>Dikarya</taxon>
        <taxon>Ascomycota</taxon>
        <taxon>Saccharomycotina</taxon>
        <taxon>Saccharomycetes</taxon>
        <taxon>Saccharomycetales</taxon>
        <taxon>Saccharomycetaceae</taxon>
        <taxon>Zygotorulaspora</taxon>
    </lineage>
</organism>
<evidence type="ECO:0000256" key="2">
    <source>
        <dbReference type="ARBA" id="ARBA00022729"/>
    </source>
</evidence>